<evidence type="ECO:0000256" key="2">
    <source>
        <dbReference type="ARBA" id="ARBA00008017"/>
    </source>
</evidence>
<dbReference type="InterPro" id="IPR010920">
    <property type="entry name" value="LSM_dom_sf"/>
</dbReference>
<evidence type="ECO:0000256" key="3">
    <source>
        <dbReference type="ARBA" id="ARBA00022475"/>
    </source>
</evidence>
<feature type="domain" description="Mechanosensitive ion channel MscS C-terminal" evidence="9">
    <location>
        <begin position="317"/>
        <end position="399"/>
    </location>
</feature>
<evidence type="ECO:0000313" key="11">
    <source>
        <dbReference type="EMBL" id="AEI93116.1"/>
    </source>
</evidence>
<comment type="subcellular location">
    <subcellularLocation>
        <location evidence="7">Cell inner membrane</location>
        <topology evidence="7">Multi-pass membrane protein</topology>
    </subcellularLocation>
    <subcellularLocation>
        <location evidence="1">Cell membrane</location>
        <topology evidence="1">Multi-pass membrane protein</topology>
    </subcellularLocation>
</comment>
<keyword evidence="6 7" id="KW-0472">Membrane</keyword>
<feature type="domain" description="Mechanosensitive ion channel MscS" evidence="8">
    <location>
        <begin position="244"/>
        <end position="310"/>
    </location>
</feature>
<dbReference type="InterPro" id="IPR045275">
    <property type="entry name" value="MscS_archaea/bacteria_type"/>
</dbReference>
<comment type="similarity">
    <text evidence="2 7">Belongs to the MscS (TC 1.A.23) family.</text>
</comment>
<dbReference type="KEGG" id="rli:RLO149_c011090"/>
<dbReference type="Pfam" id="PF00924">
    <property type="entry name" value="MS_channel_2nd"/>
    <property type="match status" value="1"/>
</dbReference>
<proteinExistence type="inferred from homology"/>
<feature type="transmembrane region" description="Helical" evidence="7">
    <location>
        <begin position="157"/>
        <end position="178"/>
    </location>
</feature>
<accession>F7ZBS4</accession>
<sequence length="421" mass="45606">MVLALGGLAVAQDQAASSFSPPAPTSVTTTASELESLTVPMTADDLSELAVIWQNHVKSVLEDIAGLNLELAIAEGAREEVLRDELAKTFGLQSMVQDSYGAVLDAWRTKGALIEDIQVHDTYLNALRLEAVRTTDLRSLLQLAASWLASAEGGLGFLLKVAGFLVALWGMYFVARVLRRAVSRGLSRVPNLSRLLQRFIVNAVYWATFVLGVLVVLSAFGVNVTPLFAIFGGLSFILGFAMQDTLGNLASGLMIMIMKPFDTGDYIEVGGASGFVDEMSVVSTQIRTFDNQIIIVPNSKIWGDVITNVSVSPERRVDLVFGVGYSDSAEHAIEVLKGLVAAHAKCLESPAPEIFVGQLGDSSVNIYCRPWTKSEDYWTVYWDLTGQAKERFDQEGISIPFPQRDVHLIQGKNAGSIVATT</sequence>
<keyword evidence="7" id="KW-0406">Ion transport</keyword>
<keyword evidence="12" id="KW-1185">Reference proteome</keyword>
<evidence type="ECO:0000259" key="9">
    <source>
        <dbReference type="Pfam" id="PF21082"/>
    </source>
</evidence>
<dbReference type="HOGENOM" id="CLU_043018_1_0_5"/>
<comment type="function">
    <text evidence="7">Mechanosensitive channel that participates in the regulation of osmotic pressure changes within the cell, opening in response to stretch forces in the membrane lipid bilayer, without the need for other proteins. Contributes to normal resistance to hypoosmotic shock. Forms an ion channel of 1.0 nanosiemens conductance with a slight preference for anions.</text>
</comment>
<dbReference type="STRING" id="391595.RLO149_c011090"/>
<dbReference type="PANTHER" id="PTHR30221:SF1">
    <property type="entry name" value="SMALL-CONDUCTANCE MECHANOSENSITIVE CHANNEL"/>
    <property type="match status" value="1"/>
</dbReference>
<dbReference type="GO" id="GO:0008381">
    <property type="term" value="F:mechanosensitive monoatomic ion channel activity"/>
    <property type="evidence" value="ECO:0007669"/>
    <property type="project" value="InterPro"/>
</dbReference>
<dbReference type="InterPro" id="IPR006685">
    <property type="entry name" value="MscS_channel_2nd"/>
</dbReference>
<evidence type="ECO:0000256" key="1">
    <source>
        <dbReference type="ARBA" id="ARBA00004651"/>
    </source>
</evidence>
<evidence type="ECO:0000259" key="8">
    <source>
        <dbReference type="Pfam" id="PF00924"/>
    </source>
</evidence>
<dbReference type="InterPro" id="IPR049142">
    <property type="entry name" value="MS_channel_1st"/>
</dbReference>
<keyword evidence="3" id="KW-1003">Cell membrane</keyword>
<dbReference type="InterPro" id="IPR049278">
    <property type="entry name" value="MS_channel_C"/>
</dbReference>
<dbReference type="AlphaFoldDB" id="F7ZBS4"/>
<evidence type="ECO:0000256" key="7">
    <source>
        <dbReference type="RuleBase" id="RU369025"/>
    </source>
</evidence>
<dbReference type="eggNOG" id="COG0668">
    <property type="taxonomic scope" value="Bacteria"/>
</dbReference>
<dbReference type="Gene3D" id="3.30.70.100">
    <property type="match status" value="1"/>
</dbReference>
<dbReference type="SUPFAM" id="SSF50182">
    <property type="entry name" value="Sm-like ribonucleoproteins"/>
    <property type="match status" value="1"/>
</dbReference>
<organism evidence="11 12">
    <name type="scientific">Roseobacter litoralis (strain ATCC 49566 / DSM 6996 / JCM 21268 / NBRC 15278 / OCh 149)</name>
    <dbReference type="NCBI Taxonomy" id="391595"/>
    <lineage>
        <taxon>Bacteria</taxon>
        <taxon>Pseudomonadati</taxon>
        <taxon>Pseudomonadota</taxon>
        <taxon>Alphaproteobacteria</taxon>
        <taxon>Rhodobacterales</taxon>
        <taxon>Roseobacteraceae</taxon>
        <taxon>Roseobacter</taxon>
    </lineage>
</organism>
<evidence type="ECO:0000256" key="6">
    <source>
        <dbReference type="ARBA" id="ARBA00023136"/>
    </source>
</evidence>
<feature type="domain" description="Mechanosensitive ion channel transmembrane helices 2/3" evidence="10">
    <location>
        <begin position="208"/>
        <end position="243"/>
    </location>
</feature>
<comment type="caution">
    <text evidence="7">Lacks conserved residue(s) required for the propagation of feature annotation.</text>
</comment>
<protein>
    <recommendedName>
        <fullName evidence="7">Small-conductance mechanosensitive channel</fullName>
    </recommendedName>
</protein>
<dbReference type="SUPFAM" id="SSF82861">
    <property type="entry name" value="Mechanosensitive channel protein MscS (YggB), transmembrane region"/>
    <property type="match status" value="1"/>
</dbReference>
<evidence type="ECO:0000256" key="5">
    <source>
        <dbReference type="ARBA" id="ARBA00022989"/>
    </source>
</evidence>
<dbReference type="GO" id="GO:0005886">
    <property type="term" value="C:plasma membrane"/>
    <property type="evidence" value="ECO:0007669"/>
    <property type="project" value="UniProtKB-SubCell"/>
</dbReference>
<keyword evidence="7" id="KW-0997">Cell inner membrane</keyword>
<keyword evidence="7" id="KW-0407">Ion channel</keyword>
<dbReference type="InterPro" id="IPR011066">
    <property type="entry name" value="MscS_channel_C_sf"/>
</dbReference>
<gene>
    <name evidence="11" type="ordered locus">RLO149_c011090</name>
</gene>
<dbReference type="InterPro" id="IPR023408">
    <property type="entry name" value="MscS_beta-dom_sf"/>
</dbReference>
<feature type="transmembrane region" description="Helical" evidence="7">
    <location>
        <begin position="199"/>
        <end position="221"/>
    </location>
</feature>
<dbReference type="Proteomes" id="UP000001353">
    <property type="component" value="Chromosome"/>
</dbReference>
<dbReference type="Pfam" id="PF21082">
    <property type="entry name" value="MS_channel_3rd"/>
    <property type="match status" value="1"/>
</dbReference>
<feature type="transmembrane region" description="Helical" evidence="7">
    <location>
        <begin position="227"/>
        <end position="250"/>
    </location>
</feature>
<dbReference type="Gene3D" id="1.10.287.1260">
    <property type="match status" value="1"/>
</dbReference>
<dbReference type="Gene3D" id="2.30.30.60">
    <property type="match status" value="1"/>
</dbReference>
<dbReference type="EMBL" id="CP002623">
    <property type="protein sequence ID" value="AEI93116.1"/>
    <property type="molecule type" value="Genomic_DNA"/>
</dbReference>
<reference evidence="11 12" key="1">
    <citation type="journal article" date="2011" name="BMC Genomics">
        <title>Comparative genome analysis and genome-guided physiological analysis of Roseobacter litoralis.</title>
        <authorList>
            <person name="Kalhoefer D."/>
            <person name="Thole S."/>
            <person name="Voget S."/>
            <person name="Lehmann R."/>
            <person name="Liesegang H."/>
            <person name="Wollher A."/>
            <person name="Daniel R."/>
            <person name="Simon M."/>
            <person name="Brinkhoff T."/>
        </authorList>
    </citation>
    <scope>NUCLEOTIDE SEQUENCE [LARGE SCALE GENOMIC DNA]</scope>
    <source>
        <strain evidence="12">ATCC 49566 / DSM 6996 / JCM 21268 / NBRC 15278 / OCh 149</strain>
    </source>
</reference>
<evidence type="ECO:0000259" key="10">
    <source>
        <dbReference type="Pfam" id="PF21088"/>
    </source>
</evidence>
<keyword evidence="7" id="KW-0813">Transport</keyword>
<evidence type="ECO:0000256" key="4">
    <source>
        <dbReference type="ARBA" id="ARBA00022692"/>
    </source>
</evidence>
<name>F7ZBS4_ROSLO</name>
<dbReference type="InterPro" id="IPR011014">
    <property type="entry name" value="MscS_channel_TM-2"/>
</dbReference>
<comment type="subunit">
    <text evidence="7">Homoheptamer.</text>
</comment>
<dbReference type="PANTHER" id="PTHR30221">
    <property type="entry name" value="SMALL-CONDUCTANCE MECHANOSENSITIVE CHANNEL"/>
    <property type="match status" value="1"/>
</dbReference>
<dbReference type="SUPFAM" id="SSF82689">
    <property type="entry name" value="Mechanosensitive channel protein MscS (YggB), C-terminal domain"/>
    <property type="match status" value="1"/>
</dbReference>
<keyword evidence="5 7" id="KW-1133">Transmembrane helix</keyword>
<evidence type="ECO:0000313" key="12">
    <source>
        <dbReference type="Proteomes" id="UP000001353"/>
    </source>
</evidence>
<keyword evidence="4 7" id="KW-0812">Transmembrane</keyword>
<dbReference type="Pfam" id="PF21088">
    <property type="entry name" value="MS_channel_1st"/>
    <property type="match status" value="1"/>
</dbReference>